<dbReference type="PATRIC" id="fig|523850.10.peg.573"/>
<dbReference type="STRING" id="523850.TON_0574"/>
<evidence type="ECO:0000313" key="1">
    <source>
        <dbReference type="EMBL" id="ACJ16061.1"/>
    </source>
</evidence>
<evidence type="ECO:0000313" key="2">
    <source>
        <dbReference type="Proteomes" id="UP000002727"/>
    </source>
</evidence>
<dbReference type="AlphaFoldDB" id="B6YUM5"/>
<protein>
    <submittedName>
        <fullName evidence="1">Uncharacterized protein</fullName>
    </submittedName>
</protein>
<reference evidence="1 2" key="1">
    <citation type="journal article" date="2008" name="J. Bacteriol.">
        <title>The complete genome sequence of Thermococcus onnurineus NA1 reveals a mixed heterotrophic and carboxydotrophic metabolism.</title>
        <authorList>
            <person name="Lee H.S."/>
            <person name="Kang S.G."/>
            <person name="Bae S.S."/>
            <person name="Lim J.K."/>
            <person name="Cho Y."/>
            <person name="Kim Y.J."/>
            <person name="Jeon J.H."/>
            <person name="Cha S.S."/>
            <person name="Kwon K.K."/>
            <person name="Kim H.T."/>
            <person name="Park C.J."/>
            <person name="Lee H.W."/>
            <person name="Kim S.I."/>
            <person name="Chun J."/>
            <person name="Colwell R.R."/>
            <person name="Kim S.J."/>
            <person name="Lee J.H."/>
        </authorList>
    </citation>
    <scope>NUCLEOTIDE SEQUENCE [LARGE SCALE GENOMIC DNA]</scope>
    <source>
        <strain evidence="1 2">NA1</strain>
    </source>
</reference>
<proteinExistence type="predicted"/>
<dbReference type="eggNOG" id="arCOG10039">
    <property type="taxonomic scope" value="Archaea"/>
</dbReference>
<dbReference type="KEGG" id="ton:TON_0574"/>
<keyword evidence="2" id="KW-1185">Reference proteome</keyword>
<gene>
    <name evidence="1" type="ordered locus">TON_0574</name>
</gene>
<dbReference type="Proteomes" id="UP000002727">
    <property type="component" value="Chromosome"/>
</dbReference>
<accession>B6YUM5</accession>
<dbReference type="EMBL" id="CP000855">
    <property type="protein sequence ID" value="ACJ16061.1"/>
    <property type="molecule type" value="Genomic_DNA"/>
</dbReference>
<sequence>MDELFEAVKSEYGVEIKDERDMTNVWKLIEALEEKGWVVYIITALKTESKSMHGTQTTEAYMLSLGISQCLEA</sequence>
<dbReference type="HOGENOM" id="CLU_2695962_0_0_2"/>
<name>B6YUM5_THEON</name>
<organism evidence="1 2">
    <name type="scientific">Thermococcus onnurineus (strain NA1)</name>
    <dbReference type="NCBI Taxonomy" id="523850"/>
    <lineage>
        <taxon>Archaea</taxon>
        <taxon>Methanobacteriati</taxon>
        <taxon>Methanobacteriota</taxon>
        <taxon>Thermococci</taxon>
        <taxon>Thermococcales</taxon>
        <taxon>Thermococcaceae</taxon>
        <taxon>Thermococcus</taxon>
    </lineage>
</organism>